<dbReference type="EMBL" id="JAENIL010000027">
    <property type="protein sequence ID" value="MBK1878223.1"/>
    <property type="molecule type" value="Genomic_DNA"/>
</dbReference>
<dbReference type="GO" id="GO:0006086">
    <property type="term" value="P:pyruvate decarboxylation to acetyl-CoA"/>
    <property type="evidence" value="ECO:0007669"/>
    <property type="project" value="TreeGrafter"/>
</dbReference>
<dbReference type="InterPro" id="IPR050642">
    <property type="entry name" value="PDH_E1_Alpha_Subunit"/>
</dbReference>
<dbReference type="RefSeq" id="WP_200356435.1">
    <property type="nucleotide sequence ID" value="NZ_JAENIL010000027.1"/>
</dbReference>
<evidence type="ECO:0000313" key="6">
    <source>
        <dbReference type="EMBL" id="MBK1878223.1"/>
    </source>
</evidence>
<reference evidence="6" key="1">
    <citation type="submission" date="2021-01" db="EMBL/GenBank/DDBJ databases">
        <title>Modified the classification status of verrucomicrobia.</title>
        <authorList>
            <person name="Feng X."/>
        </authorList>
    </citation>
    <scope>NUCLEOTIDE SEQUENCE</scope>
    <source>
        <strain evidence="6">KCTC 13126</strain>
    </source>
</reference>
<accession>A0A934S379</accession>
<organism evidence="6 7">
    <name type="scientific">Pelagicoccus mobilis</name>
    <dbReference type="NCBI Taxonomy" id="415221"/>
    <lineage>
        <taxon>Bacteria</taxon>
        <taxon>Pseudomonadati</taxon>
        <taxon>Verrucomicrobiota</taxon>
        <taxon>Opitutia</taxon>
        <taxon>Puniceicoccales</taxon>
        <taxon>Pelagicoccaceae</taxon>
        <taxon>Pelagicoccus</taxon>
    </lineage>
</organism>
<comment type="caution">
    <text evidence="6">The sequence shown here is derived from an EMBL/GenBank/DDBJ whole genome shotgun (WGS) entry which is preliminary data.</text>
</comment>
<feature type="region of interest" description="Disordered" evidence="4">
    <location>
        <begin position="229"/>
        <end position="272"/>
    </location>
</feature>
<evidence type="ECO:0000256" key="2">
    <source>
        <dbReference type="ARBA" id="ARBA00023002"/>
    </source>
</evidence>
<dbReference type="AlphaFoldDB" id="A0A934S379"/>
<proteinExistence type="predicted"/>
<feature type="domain" description="Dehydrogenase E1 component" evidence="5">
    <location>
        <begin position="12"/>
        <end position="287"/>
    </location>
</feature>
<evidence type="ECO:0000256" key="4">
    <source>
        <dbReference type="SAM" id="MobiDB-lite"/>
    </source>
</evidence>
<dbReference type="PANTHER" id="PTHR11516">
    <property type="entry name" value="PYRUVATE DEHYDROGENASE E1 COMPONENT, ALPHA SUBUNIT BACTERIAL AND ORGANELLAR"/>
    <property type="match status" value="1"/>
</dbReference>
<gene>
    <name evidence="6" type="ORF">JIN87_15190</name>
</gene>
<dbReference type="Gene3D" id="3.40.50.970">
    <property type="match status" value="1"/>
</dbReference>
<dbReference type="InterPro" id="IPR029061">
    <property type="entry name" value="THDP-binding"/>
</dbReference>
<evidence type="ECO:0000256" key="1">
    <source>
        <dbReference type="ARBA" id="ARBA00001964"/>
    </source>
</evidence>
<dbReference type="SUPFAM" id="SSF52518">
    <property type="entry name" value="Thiamin diphosphate-binding fold (THDP-binding)"/>
    <property type="match status" value="1"/>
</dbReference>
<evidence type="ECO:0000313" key="7">
    <source>
        <dbReference type="Proteomes" id="UP000617628"/>
    </source>
</evidence>
<evidence type="ECO:0000259" key="5">
    <source>
        <dbReference type="Pfam" id="PF00676"/>
    </source>
</evidence>
<evidence type="ECO:0000256" key="3">
    <source>
        <dbReference type="ARBA" id="ARBA00023052"/>
    </source>
</evidence>
<keyword evidence="7" id="KW-1185">Reference proteome</keyword>
<dbReference type="Proteomes" id="UP000617628">
    <property type="component" value="Unassembled WGS sequence"/>
</dbReference>
<keyword evidence="2" id="KW-0560">Oxidoreductase</keyword>
<dbReference type="PANTHER" id="PTHR11516:SF2">
    <property type="entry name" value="PYRUVATE DEHYDROGENASE ALPHA SUBUNIT"/>
    <property type="match status" value="1"/>
</dbReference>
<protein>
    <submittedName>
        <fullName evidence="6">Thiamine pyrophosphate-dependent dehydrogenase E1 component subunit alpha</fullName>
    </submittedName>
</protein>
<dbReference type="Pfam" id="PF00676">
    <property type="entry name" value="E1_dh"/>
    <property type="match status" value="1"/>
</dbReference>
<name>A0A934S379_9BACT</name>
<sequence>MTGESEVFFAKALLIRSFEKELLRRYGLGQFKGTVHTCIGQEACAVGVMAGIDLSKDVVFSAHRAHGHMIAYGCPLDKLAAEVMGKPSGLCSGAGGTQHLHWKNFYTNGIQGGMAPSALGAALAEKLNNSGAIVTIFIGDGTMGQGTVYEAFNISSTLRLPILFVLENNHIAQTTPTNETHASSFCQRAAGFGIDSRSIDGNAPETVAQTVGELAKQIRISNQPAFLELDTTRLGPHSKGDDTRSRQELEEIAKRDPIPRLEKLLPEDQVSQIQESVRTQIESAFEQLN</sequence>
<feature type="compositionally biased region" description="Basic and acidic residues" evidence="4">
    <location>
        <begin position="238"/>
        <end position="266"/>
    </location>
</feature>
<keyword evidence="3" id="KW-0786">Thiamine pyrophosphate</keyword>
<comment type="cofactor">
    <cofactor evidence="1">
        <name>thiamine diphosphate</name>
        <dbReference type="ChEBI" id="CHEBI:58937"/>
    </cofactor>
</comment>
<dbReference type="CDD" id="cd02000">
    <property type="entry name" value="TPP_E1_PDC_ADC_BCADC"/>
    <property type="match status" value="1"/>
</dbReference>
<dbReference type="InterPro" id="IPR001017">
    <property type="entry name" value="DH_E1"/>
</dbReference>
<dbReference type="GO" id="GO:0016624">
    <property type="term" value="F:oxidoreductase activity, acting on the aldehyde or oxo group of donors, disulfide as acceptor"/>
    <property type="evidence" value="ECO:0007669"/>
    <property type="project" value="InterPro"/>
</dbReference>